<feature type="binding site" evidence="14">
    <location>
        <position position="445"/>
    </location>
    <ligand>
        <name>Ca(2+)</name>
        <dbReference type="ChEBI" id="CHEBI:29108"/>
        <label>1</label>
    </ligand>
</feature>
<evidence type="ECO:0000259" key="19">
    <source>
        <dbReference type="PROSITE" id="PS50215"/>
    </source>
</evidence>
<dbReference type="PROSITE" id="PS50900">
    <property type="entry name" value="PLAC"/>
    <property type="match status" value="1"/>
</dbReference>
<evidence type="ECO:0000256" key="4">
    <source>
        <dbReference type="ARBA" id="ARBA00022670"/>
    </source>
</evidence>
<keyword evidence="6 18" id="KW-0732">Signal</keyword>
<keyword evidence="4" id="KW-0645">Protease</keyword>
<evidence type="ECO:0000256" key="8">
    <source>
        <dbReference type="ARBA" id="ARBA00022801"/>
    </source>
</evidence>
<keyword evidence="9 14" id="KW-0862">Zinc</keyword>
<evidence type="ECO:0000256" key="13">
    <source>
        <dbReference type="PIRSR" id="PIRSR613273-1"/>
    </source>
</evidence>
<evidence type="ECO:0000256" key="5">
    <source>
        <dbReference type="ARBA" id="ARBA00022723"/>
    </source>
</evidence>
<gene>
    <name evidence="21" type="primary">ADAMTS18</name>
</gene>
<dbReference type="PANTHER" id="PTHR13723">
    <property type="entry name" value="ADAMTS A DISINTEGRIN AND METALLOPROTEASE WITH THROMBOSPONDIN MOTIFS PROTEASE"/>
    <property type="match status" value="1"/>
</dbReference>
<comment type="cofactor">
    <cofactor evidence="14">
        <name>Zn(2+)</name>
        <dbReference type="ChEBI" id="CHEBI:29105"/>
    </cofactor>
    <text evidence="14">Binds 1 zinc ion per subunit.</text>
</comment>
<evidence type="ECO:0000256" key="7">
    <source>
        <dbReference type="ARBA" id="ARBA00022737"/>
    </source>
</evidence>
<evidence type="ECO:0000256" key="6">
    <source>
        <dbReference type="ARBA" id="ARBA00022729"/>
    </source>
</evidence>
<dbReference type="SMART" id="SM00209">
    <property type="entry name" value="TSP1"/>
    <property type="match status" value="5"/>
</dbReference>
<dbReference type="InterPro" id="IPR050439">
    <property type="entry name" value="ADAMTS_ADAMTS-like"/>
</dbReference>
<dbReference type="Gene3D" id="2.60.120.830">
    <property type="match status" value="1"/>
</dbReference>
<dbReference type="InterPro" id="IPR013273">
    <property type="entry name" value="ADAMTS/ADAMTS-like"/>
</dbReference>
<keyword evidence="14" id="KW-0106">Calcium</keyword>
<comment type="subcellular location">
    <subcellularLocation>
        <location evidence="1">Secreted</location>
        <location evidence="1">Extracellular space</location>
        <location evidence="1">Extracellular matrix</location>
    </subcellularLocation>
</comment>
<feature type="disulfide bond" evidence="15">
    <location>
        <begin position="363"/>
        <end position="442"/>
    </location>
</feature>
<dbReference type="InterPro" id="IPR002870">
    <property type="entry name" value="Peptidase_M12B_N"/>
</dbReference>
<keyword evidence="2" id="KW-0964">Secreted</keyword>
<comment type="caution">
    <text evidence="16">Lacks conserved residue(s) required for the propagation of feature annotation.</text>
</comment>
<reference evidence="21" key="3">
    <citation type="submission" date="2025-09" db="UniProtKB">
        <authorList>
            <consortium name="Ensembl"/>
        </authorList>
    </citation>
    <scope>IDENTIFICATION</scope>
</reference>
<accession>A0A4W6FYV3</accession>
<feature type="disulfide bond" evidence="15">
    <location>
        <begin position="344"/>
        <end position="351"/>
    </location>
</feature>
<feature type="binding site" evidence="14 16">
    <location>
        <position position="395"/>
    </location>
    <ligand>
        <name>Zn(2+)</name>
        <dbReference type="ChEBI" id="CHEBI:29105"/>
        <note>catalytic</note>
    </ligand>
</feature>
<feature type="binding site" evidence="14">
    <location>
        <position position="442"/>
    </location>
    <ligand>
        <name>Ca(2+)</name>
        <dbReference type="ChEBI" id="CHEBI:29108"/>
        <label>1</label>
    </ligand>
</feature>
<dbReference type="InterPro" id="IPR024079">
    <property type="entry name" value="MetalloPept_cat_dom_sf"/>
</dbReference>
<evidence type="ECO:0000256" key="16">
    <source>
        <dbReference type="PROSITE-ProRule" id="PRU00276"/>
    </source>
</evidence>
<feature type="signal peptide" evidence="18">
    <location>
        <begin position="1"/>
        <end position="17"/>
    </location>
</feature>
<dbReference type="InterPro" id="IPR010909">
    <property type="entry name" value="PLAC"/>
</dbReference>
<evidence type="ECO:0000313" key="21">
    <source>
        <dbReference type="Ensembl" id="ENSLCAP00010056455.1"/>
    </source>
</evidence>
<dbReference type="InterPro" id="IPR001590">
    <property type="entry name" value="Peptidase_M12B"/>
</dbReference>
<feature type="binding site" evidence="14">
    <location>
        <position position="245"/>
    </location>
    <ligand>
        <name>Ca(2+)</name>
        <dbReference type="ChEBI" id="CHEBI:29108"/>
        <label>1</label>
    </ligand>
</feature>
<feature type="disulfide bond" evidence="15">
    <location>
        <begin position="565"/>
        <end position="577"/>
    </location>
</feature>
<evidence type="ECO:0000256" key="3">
    <source>
        <dbReference type="ARBA" id="ARBA00022530"/>
    </source>
</evidence>
<dbReference type="InterPro" id="IPR000884">
    <property type="entry name" value="TSP1_rpt"/>
</dbReference>
<keyword evidence="8" id="KW-0378">Hydrolase</keyword>
<evidence type="ECO:0000256" key="18">
    <source>
        <dbReference type="SAM" id="SignalP"/>
    </source>
</evidence>
<evidence type="ECO:0000256" key="10">
    <source>
        <dbReference type="ARBA" id="ARBA00023049"/>
    </source>
</evidence>
<feature type="domain" description="Peptidase M12B" evidence="19">
    <location>
        <begin position="242"/>
        <end position="447"/>
    </location>
</feature>
<feature type="disulfide bond" evidence="15">
    <location>
        <begin position="550"/>
        <end position="587"/>
    </location>
</feature>
<feature type="disulfide bond" evidence="15">
    <location>
        <begin position="481"/>
        <end position="502"/>
    </location>
</feature>
<evidence type="ECO:0000256" key="12">
    <source>
        <dbReference type="ARBA" id="ARBA00023180"/>
    </source>
</evidence>
<evidence type="ECO:0000256" key="14">
    <source>
        <dbReference type="PIRSR" id="PIRSR613273-2"/>
    </source>
</evidence>
<dbReference type="Gene3D" id="3.40.1620.60">
    <property type="match status" value="1"/>
</dbReference>
<keyword evidence="7" id="KW-0677">Repeat</keyword>
<dbReference type="FunFam" id="3.40.390.10:FF:000001">
    <property type="entry name" value="A disintegrin and metalloproteinase with thrombospondin motifs 1"/>
    <property type="match status" value="1"/>
</dbReference>
<dbReference type="InterPro" id="IPR041645">
    <property type="entry name" value="ADAMTS_CR_2"/>
</dbReference>
<feature type="disulfide bond" evidence="15">
    <location>
        <begin position="402"/>
        <end position="426"/>
    </location>
</feature>
<feature type="disulfide bond" evidence="15">
    <location>
        <begin position="318"/>
        <end position="369"/>
    </location>
</feature>
<feature type="disulfide bond" evidence="15">
    <location>
        <begin position="470"/>
        <end position="495"/>
    </location>
</feature>
<evidence type="ECO:0000256" key="15">
    <source>
        <dbReference type="PIRSR" id="PIRSR613273-3"/>
    </source>
</evidence>
<dbReference type="Pfam" id="PF19030">
    <property type="entry name" value="TSP1_ADAMTS"/>
    <property type="match status" value="3"/>
</dbReference>
<dbReference type="PROSITE" id="PS50215">
    <property type="entry name" value="ADAM_MEPRO"/>
    <property type="match status" value="1"/>
</dbReference>
<feature type="binding site" evidence="14">
    <location>
        <position position="445"/>
    </location>
    <ligand>
        <name>Ca(2+)</name>
        <dbReference type="ChEBI" id="CHEBI:29108"/>
        <label>2</label>
    </ligand>
</feature>
<evidence type="ECO:0000256" key="1">
    <source>
        <dbReference type="ARBA" id="ARBA00004498"/>
    </source>
</evidence>
<dbReference type="FunFam" id="3.40.1620.60:FF:000002">
    <property type="entry name" value="A disintegrin and metalloproteinase with thrombospondin motifs 10"/>
    <property type="match status" value="1"/>
</dbReference>
<dbReference type="Gene3D" id="2.20.100.10">
    <property type="entry name" value="Thrombospondin type-1 (TSP1) repeat"/>
    <property type="match status" value="3"/>
</dbReference>
<protein>
    <submittedName>
        <fullName evidence="21">ADAM metallopeptidase with thrombospondin type 1 motif 18</fullName>
    </submittedName>
</protein>
<feature type="binding site" evidence="14 16">
    <location>
        <position position="389"/>
    </location>
    <ligand>
        <name>Zn(2+)</name>
        <dbReference type="ChEBI" id="CHEBI:29105"/>
        <note>catalytic</note>
    </ligand>
</feature>
<dbReference type="InterPro" id="IPR045371">
    <property type="entry name" value="ADAMTS_CR_3"/>
</dbReference>
<feature type="region of interest" description="Disordered" evidence="17">
    <location>
        <begin position="151"/>
        <end position="190"/>
    </location>
</feature>
<keyword evidence="5 14" id="KW-0479">Metal-binding</keyword>
<reference evidence="21" key="2">
    <citation type="submission" date="2025-08" db="UniProtKB">
        <authorList>
            <consortium name="Ensembl"/>
        </authorList>
    </citation>
    <scope>IDENTIFICATION</scope>
</reference>
<dbReference type="InterPro" id="IPR036383">
    <property type="entry name" value="TSP1_rpt_sf"/>
</dbReference>
<dbReference type="SUPFAM" id="SSF55486">
    <property type="entry name" value="Metalloproteases ('zincins'), catalytic domain"/>
    <property type="match status" value="1"/>
</dbReference>
<sequence>MHGSMMLALWLLLKASACHVSMTFLLTVLKTSYYVFVTPVEVDSEGVYLTHDVTRRSHRSRRSLSSTLHYRLSAFGQDMHLDLHPSSVVGPGFTVQMLGSDGIATVMGDAGFQHCLYQGIYPKPVSVLGSHIDVLWTGECLPVTSWFLKRSSNPSSTSSSRPDNPYLHHHHHHHHQHQQHHHHDYQHGKLQRQHFCGRRKQYAPKPPAEDSFIMPDEFVMPEVEGPGRAKRSPINSNRVGGLNVETLVVADRKMLEKHGRDNVTTYVLTVMNMVSSLFKDGTIGSDINIVVVSLLLLEQDPLGLTINHHADQSLNSFCQWQSGLVGKGGKRHDHAVLLTGLDICSWKNEPCDTLGFAPISGMCSKYRSCTINEDTGLGLAFTIAHESGHNFGMIHDGEGNPCRKTEGNIMSPTLAGNNGVFSWSTCSRQYLSRFLGTAQASCLVDEPKQIGQYKYPEQLPGQLYDADTQCKWQFGSKAKLCSLDFVKDICKSLWCHRTGHRCETKFMPAAEGTSCGPDMWCRRGQCVKYGEHGPRAVHGQWSAWSQWSDCSRTCGGGVMYRERSCTSPRPQNNGKFCSGSGRLNQLCNTRPCPLYALDFRAQQCAEYNSKPFRGWYYKWKPYTKVDDEDICKLYCIAEDFDFFFAMSSKVKDGTSCSDHKGDVCIDGLCEAVGCDQILGSKASLDACGVCKGDNSTCKFFKGQYTLQHRANEYYSMVTVPAGARSIHVQEMEVSTSYLAVRSLKRKYYLTGDWTVDWPGKFYFGGAVFDYQRSFNKPESLYAAGPTNETLVFEILLQGKNPGVVWEYTLPRTERKPDYSWGVVRSDCSAPCAGGRISTKAICLQDQKVQVNSTMCNPLTRPTLGSHLCNTQPCPAYWATGDWGACSRSCGGGQQTRTLRCLRKVTYQREEVVAHSLCPVISPAQVQPCHTQACPPEWSTGSWSQCSRTCGSGIQKRELRCGERDSQGGYVPSIAHQRHPSHFNRSAQILKTPLCHPCTSESEFHCCQNWILCGKSQFEQATCPLLHRYVEFPTRRCRNMAKPLVDLQQGCNQGPCPELPRVVPGRTTSNAVVLGWYSSPWQQCSVSCGGGVQTRSIQCLRQGRPAAGCLPHQRPVTSRACNTHFYEHCVDHFSWCHLVPQHGVCNHKFYGQQCCKSCSSKRP</sequence>
<dbReference type="Pfam" id="PF01421">
    <property type="entry name" value="Reprolysin"/>
    <property type="match status" value="1"/>
</dbReference>
<evidence type="ECO:0000256" key="11">
    <source>
        <dbReference type="ARBA" id="ARBA00023157"/>
    </source>
</evidence>
<dbReference type="FunFam" id="2.20.100.10:FF:000007">
    <property type="entry name" value="Thrombospondin 1"/>
    <property type="match status" value="1"/>
</dbReference>
<evidence type="ECO:0000256" key="2">
    <source>
        <dbReference type="ARBA" id="ARBA00022525"/>
    </source>
</evidence>
<dbReference type="PROSITE" id="PS50092">
    <property type="entry name" value="TSP1"/>
    <property type="match status" value="4"/>
</dbReference>
<evidence type="ECO:0000256" key="17">
    <source>
        <dbReference type="SAM" id="MobiDB-lite"/>
    </source>
</evidence>
<name>A0A4W6FYV3_LATCA</name>
<feature type="binding site" evidence="14">
    <location>
        <position position="245"/>
    </location>
    <ligand>
        <name>Ca(2+)</name>
        <dbReference type="ChEBI" id="CHEBI:29108"/>
        <label>2</label>
    </ligand>
</feature>
<dbReference type="Proteomes" id="UP000314980">
    <property type="component" value="Unassembled WGS sequence"/>
</dbReference>
<dbReference type="GO" id="GO:0004222">
    <property type="term" value="F:metalloendopeptidase activity"/>
    <property type="evidence" value="ECO:0007669"/>
    <property type="project" value="InterPro"/>
</dbReference>
<feature type="disulfide bond" evidence="15">
    <location>
        <begin position="554"/>
        <end position="592"/>
    </location>
</feature>
<keyword evidence="22" id="KW-1185">Reference proteome</keyword>
<reference evidence="22" key="1">
    <citation type="submission" date="2015-09" db="EMBL/GenBank/DDBJ databases">
        <authorList>
            <person name="Sai Rama Sridatta P."/>
        </authorList>
    </citation>
    <scope>NUCLEOTIDE SEQUENCE [LARGE SCALE GENOMIC DNA]</scope>
</reference>
<evidence type="ECO:0000313" key="22">
    <source>
        <dbReference type="Proteomes" id="UP000314980"/>
    </source>
</evidence>
<dbReference type="Pfam" id="PF00090">
    <property type="entry name" value="TSP_1"/>
    <property type="match status" value="1"/>
</dbReference>
<dbReference type="Pfam" id="PF01562">
    <property type="entry name" value="Pep_M12B_propep"/>
    <property type="match status" value="1"/>
</dbReference>
<proteinExistence type="predicted"/>
<dbReference type="Pfam" id="PF17771">
    <property type="entry name" value="ADAMTS_CR_2"/>
    <property type="match status" value="1"/>
</dbReference>
<dbReference type="SUPFAM" id="SSF82895">
    <property type="entry name" value="TSP-1 type 1 repeat"/>
    <property type="match status" value="4"/>
</dbReference>
<dbReference type="Ensembl" id="ENSLCAT00010057997.1">
    <property type="protein sequence ID" value="ENSLCAP00010056455.1"/>
    <property type="gene ID" value="ENSLCAG00010026342.1"/>
</dbReference>
<feature type="compositionally biased region" description="Basic residues" evidence="17">
    <location>
        <begin position="167"/>
        <end position="190"/>
    </location>
</feature>
<dbReference type="GeneTree" id="ENSGT00940000157553"/>
<feature type="active site" evidence="13 16">
    <location>
        <position position="386"/>
    </location>
</feature>
<dbReference type="GO" id="GO:0031012">
    <property type="term" value="C:extracellular matrix"/>
    <property type="evidence" value="ECO:0007669"/>
    <property type="project" value="TreeGrafter"/>
</dbReference>
<organism evidence="21 22">
    <name type="scientific">Lates calcarifer</name>
    <name type="common">Barramundi</name>
    <name type="synonym">Holocentrus calcarifer</name>
    <dbReference type="NCBI Taxonomy" id="8187"/>
    <lineage>
        <taxon>Eukaryota</taxon>
        <taxon>Metazoa</taxon>
        <taxon>Chordata</taxon>
        <taxon>Craniata</taxon>
        <taxon>Vertebrata</taxon>
        <taxon>Euteleostomi</taxon>
        <taxon>Actinopterygii</taxon>
        <taxon>Neopterygii</taxon>
        <taxon>Teleostei</taxon>
        <taxon>Neoteleostei</taxon>
        <taxon>Acanthomorphata</taxon>
        <taxon>Carangaria</taxon>
        <taxon>Carangaria incertae sedis</taxon>
        <taxon>Centropomidae</taxon>
        <taxon>Lates</taxon>
    </lineage>
</organism>
<keyword evidence="11 15" id="KW-1015">Disulfide bond</keyword>
<dbReference type="PANTHER" id="PTHR13723:SF167">
    <property type="entry name" value="A DISINTEGRIN AND METALLOPROTEINASE WITH THROMBOSPONDIN MOTIFS 18"/>
    <property type="match status" value="1"/>
</dbReference>
<dbReference type="PRINTS" id="PR01857">
    <property type="entry name" value="ADAMTSFAMILY"/>
</dbReference>
<feature type="domain" description="PLAC" evidence="20">
    <location>
        <begin position="1124"/>
        <end position="1161"/>
    </location>
</feature>
<keyword evidence="10" id="KW-0482">Metalloprotease</keyword>
<dbReference type="CDD" id="cd04273">
    <property type="entry name" value="ZnMc_ADAMTS_like"/>
    <property type="match status" value="1"/>
</dbReference>
<evidence type="ECO:0000259" key="20">
    <source>
        <dbReference type="PROSITE" id="PS50900"/>
    </source>
</evidence>
<dbReference type="Gene3D" id="3.40.390.10">
    <property type="entry name" value="Collagenase (Catalytic Domain)"/>
    <property type="match status" value="1"/>
</dbReference>
<dbReference type="AlphaFoldDB" id="A0A4W6FYV3"/>
<keyword evidence="3" id="KW-0272">Extracellular matrix</keyword>
<dbReference type="GO" id="GO:0030198">
    <property type="term" value="P:extracellular matrix organization"/>
    <property type="evidence" value="ECO:0007669"/>
    <property type="project" value="InterPro"/>
</dbReference>
<dbReference type="Pfam" id="PF05986">
    <property type="entry name" value="ADAMTS_spacer1"/>
    <property type="match status" value="1"/>
</dbReference>
<dbReference type="FunFam" id="2.60.120.830:FF:000001">
    <property type="entry name" value="A disintegrin and metalloproteinase with thrombospondin motifs 1"/>
    <property type="match status" value="1"/>
</dbReference>
<feature type="compositionally biased region" description="Low complexity" evidence="17">
    <location>
        <begin position="151"/>
        <end position="160"/>
    </location>
</feature>
<dbReference type="InterPro" id="IPR010294">
    <property type="entry name" value="ADAMTS_spacer1"/>
</dbReference>
<keyword evidence="12" id="KW-0325">Glycoprotein</keyword>
<feature type="binding site" evidence="14">
    <location>
        <position position="333"/>
    </location>
    <ligand>
        <name>Ca(2+)</name>
        <dbReference type="ChEBI" id="CHEBI:29108"/>
        <label>1</label>
    </ligand>
</feature>
<dbReference type="GO" id="GO:0046872">
    <property type="term" value="F:metal ion binding"/>
    <property type="evidence" value="ECO:0007669"/>
    <property type="project" value="UniProtKB-KW"/>
</dbReference>
<feature type="binding site" evidence="14 16">
    <location>
        <position position="385"/>
    </location>
    <ligand>
        <name>Zn(2+)</name>
        <dbReference type="ChEBI" id="CHEBI:29105"/>
        <note>catalytic</note>
    </ligand>
</feature>
<dbReference type="GO" id="GO:0006508">
    <property type="term" value="P:proteolysis"/>
    <property type="evidence" value="ECO:0007669"/>
    <property type="project" value="UniProtKB-KW"/>
</dbReference>
<dbReference type="Pfam" id="PF19236">
    <property type="entry name" value="ADAMTS_CR_3"/>
    <property type="match status" value="1"/>
</dbReference>
<feature type="disulfide bond" evidence="15">
    <location>
        <begin position="490"/>
        <end position="521"/>
    </location>
</feature>
<feature type="disulfide bond" evidence="15">
    <location>
        <begin position="515"/>
        <end position="526"/>
    </location>
</feature>
<evidence type="ECO:0000256" key="9">
    <source>
        <dbReference type="ARBA" id="ARBA00022833"/>
    </source>
</evidence>
<feature type="chain" id="PRO_5021424805" evidence="18">
    <location>
        <begin position="18"/>
        <end position="1162"/>
    </location>
</feature>
<dbReference type="Pfam" id="PF08686">
    <property type="entry name" value="PLAC"/>
    <property type="match status" value="1"/>
</dbReference>